<dbReference type="Pfam" id="PF12937">
    <property type="entry name" value="F-box-like"/>
    <property type="match status" value="1"/>
</dbReference>
<protein>
    <recommendedName>
        <fullName evidence="2">F-box domain-containing protein</fullName>
    </recommendedName>
</protein>
<dbReference type="AlphaFoldDB" id="S7RIE6"/>
<feature type="domain" description="F-box" evidence="2">
    <location>
        <begin position="110"/>
        <end position="160"/>
    </location>
</feature>
<evidence type="ECO:0000256" key="1">
    <source>
        <dbReference type="SAM" id="MobiDB-lite"/>
    </source>
</evidence>
<proteinExistence type="predicted"/>
<evidence type="ECO:0000313" key="4">
    <source>
        <dbReference type="Proteomes" id="UP000030669"/>
    </source>
</evidence>
<dbReference type="eggNOG" id="ENOG502SQ04">
    <property type="taxonomic scope" value="Eukaryota"/>
</dbReference>
<keyword evidence="4" id="KW-1185">Reference proteome</keyword>
<dbReference type="InterPro" id="IPR036047">
    <property type="entry name" value="F-box-like_dom_sf"/>
</dbReference>
<dbReference type="PROSITE" id="PS50181">
    <property type="entry name" value="FBOX"/>
    <property type="match status" value="1"/>
</dbReference>
<reference evidence="3 4" key="1">
    <citation type="journal article" date="2012" name="Science">
        <title>The Paleozoic origin of enzymatic lignin decomposition reconstructed from 31 fungal genomes.</title>
        <authorList>
            <person name="Floudas D."/>
            <person name="Binder M."/>
            <person name="Riley R."/>
            <person name="Barry K."/>
            <person name="Blanchette R.A."/>
            <person name="Henrissat B."/>
            <person name="Martinez A.T."/>
            <person name="Otillar R."/>
            <person name="Spatafora J.W."/>
            <person name="Yadav J.S."/>
            <person name="Aerts A."/>
            <person name="Benoit I."/>
            <person name="Boyd A."/>
            <person name="Carlson A."/>
            <person name="Copeland A."/>
            <person name="Coutinho P.M."/>
            <person name="de Vries R.P."/>
            <person name="Ferreira P."/>
            <person name="Findley K."/>
            <person name="Foster B."/>
            <person name="Gaskell J."/>
            <person name="Glotzer D."/>
            <person name="Gorecki P."/>
            <person name="Heitman J."/>
            <person name="Hesse C."/>
            <person name="Hori C."/>
            <person name="Igarashi K."/>
            <person name="Jurgens J.A."/>
            <person name="Kallen N."/>
            <person name="Kersten P."/>
            <person name="Kohler A."/>
            <person name="Kuees U."/>
            <person name="Kumar T.K.A."/>
            <person name="Kuo A."/>
            <person name="LaButti K."/>
            <person name="Larrondo L.F."/>
            <person name="Lindquist E."/>
            <person name="Ling A."/>
            <person name="Lombard V."/>
            <person name="Lucas S."/>
            <person name="Lundell T."/>
            <person name="Martin R."/>
            <person name="McLaughlin D.J."/>
            <person name="Morgenstern I."/>
            <person name="Morin E."/>
            <person name="Murat C."/>
            <person name="Nagy L.G."/>
            <person name="Nolan M."/>
            <person name="Ohm R.A."/>
            <person name="Patyshakuliyeva A."/>
            <person name="Rokas A."/>
            <person name="Ruiz-Duenas F.J."/>
            <person name="Sabat G."/>
            <person name="Salamov A."/>
            <person name="Samejima M."/>
            <person name="Schmutz J."/>
            <person name="Slot J.C."/>
            <person name="St John F."/>
            <person name="Stenlid J."/>
            <person name="Sun H."/>
            <person name="Sun S."/>
            <person name="Syed K."/>
            <person name="Tsang A."/>
            <person name="Wiebenga A."/>
            <person name="Young D."/>
            <person name="Pisabarro A."/>
            <person name="Eastwood D.C."/>
            <person name="Martin F."/>
            <person name="Cullen D."/>
            <person name="Grigoriev I.V."/>
            <person name="Hibbett D.S."/>
        </authorList>
    </citation>
    <scope>NUCLEOTIDE SEQUENCE [LARGE SCALE GENOMIC DNA]</scope>
    <source>
        <strain evidence="3 4">ATCC 11539</strain>
    </source>
</reference>
<dbReference type="GeneID" id="19309606"/>
<dbReference type="Gene3D" id="1.20.1280.50">
    <property type="match status" value="1"/>
</dbReference>
<evidence type="ECO:0000259" key="2">
    <source>
        <dbReference type="PROSITE" id="PS50181"/>
    </source>
</evidence>
<organism evidence="3 4">
    <name type="scientific">Gloeophyllum trabeum (strain ATCC 11539 / FP-39264 / Madison 617)</name>
    <name type="common">Brown rot fungus</name>
    <dbReference type="NCBI Taxonomy" id="670483"/>
    <lineage>
        <taxon>Eukaryota</taxon>
        <taxon>Fungi</taxon>
        <taxon>Dikarya</taxon>
        <taxon>Basidiomycota</taxon>
        <taxon>Agaricomycotina</taxon>
        <taxon>Agaricomycetes</taxon>
        <taxon>Gloeophyllales</taxon>
        <taxon>Gloeophyllaceae</taxon>
        <taxon>Gloeophyllum</taxon>
    </lineage>
</organism>
<feature type="region of interest" description="Disordered" evidence="1">
    <location>
        <begin position="434"/>
        <end position="476"/>
    </location>
</feature>
<gene>
    <name evidence="3" type="ORF">GLOTRDRAFT_94456</name>
</gene>
<sequence length="650" mass="70971">MSGQGSWLSQMTISVRNDPYFAGYVAYLHELLYFGSELFLALTVGRTGLAKCGIRWGWLRLRHVIMIGRSWDLILSAGSRSPRLSPTSSVVAITAGHVSATARATPQPSMPSFIQLPDDILLDIFIRLSIPDVLALKQASSLTCRAIYTLALTDYLWHQLASDLARTVPLPLPANTSVQALPATDLQPLCTTALRLDLNWRRPEPTIRRFVSVTSGPDNVSISEICWLPGAHWLVTAQRNRPMGRQSTTFTFWNVGHEPFRAAALEAPGYYRHMSVGIQEDEHGEHSALLALTVTVKGEELLQVYSVRLSSIADPDTFHAQSLVSQTITPMSSTEKVALKHHITRPVLSAGIFYEVVMCGEVVAATLVNLFDMPGVAHQILLLNIRTGVKRLVDVLYKETHLRMHITLYPTEIVITGALEDTLVTRAHALPPEFLPASPRRSTSRSPSTSPTRFPPCSSPQPSGARRDEEPSPIDLGPPILDAVISKLPNAVDFVPSDSPGPGAPPSPSLTFMTVRFVEGTMARVYLATVPLPTAAYSPPSVPARRFAVFPTTIHLPMSLSGGTLTIEHPRLGPAGRRGVWVQRNVETEEVRVVRIANGGLGGGAEVHTLLSAYPNLPFRPNSVRALAFDEARGRLAVGLFNGEVYVLDY</sequence>
<evidence type="ECO:0000313" key="3">
    <source>
        <dbReference type="EMBL" id="EPQ54085.1"/>
    </source>
</evidence>
<dbReference type="KEGG" id="gtr:GLOTRDRAFT_94456"/>
<name>S7RIE6_GLOTA</name>
<accession>S7RIE6</accession>
<dbReference type="InterPro" id="IPR001810">
    <property type="entry name" value="F-box_dom"/>
</dbReference>
<dbReference type="OMA" id="GIYRSCT"/>
<dbReference type="SUPFAM" id="SSF81383">
    <property type="entry name" value="F-box domain"/>
    <property type="match status" value="1"/>
</dbReference>
<dbReference type="HOGENOM" id="CLU_028039_0_0_1"/>
<dbReference type="RefSeq" id="XP_007867424.1">
    <property type="nucleotide sequence ID" value="XM_007869233.1"/>
</dbReference>
<dbReference type="STRING" id="670483.S7RIE6"/>
<dbReference type="EMBL" id="KB469304">
    <property type="protein sequence ID" value="EPQ54085.1"/>
    <property type="molecule type" value="Genomic_DNA"/>
</dbReference>
<dbReference type="Proteomes" id="UP000030669">
    <property type="component" value="Unassembled WGS sequence"/>
</dbReference>
<dbReference type="OrthoDB" id="424465at2759"/>
<feature type="compositionally biased region" description="Low complexity" evidence="1">
    <location>
        <begin position="436"/>
        <end position="452"/>
    </location>
</feature>